<accession>A0A3B3HQQ2</accession>
<dbReference type="InParanoid" id="A0A3B3HQQ2"/>
<keyword evidence="2" id="KW-0597">Phosphoprotein</keyword>
<keyword evidence="4" id="KW-0472">Membrane</keyword>
<keyword evidence="6" id="KW-1185">Reference proteome</keyword>
<evidence type="ECO:0000256" key="2">
    <source>
        <dbReference type="ARBA" id="ARBA00022553"/>
    </source>
</evidence>
<proteinExistence type="predicted"/>
<organism evidence="5 6">
    <name type="scientific">Oryzias latipes</name>
    <name type="common">Japanese rice fish</name>
    <name type="synonym">Japanese killifish</name>
    <dbReference type="NCBI Taxonomy" id="8090"/>
    <lineage>
        <taxon>Eukaryota</taxon>
        <taxon>Metazoa</taxon>
        <taxon>Chordata</taxon>
        <taxon>Craniata</taxon>
        <taxon>Vertebrata</taxon>
        <taxon>Euteleostomi</taxon>
        <taxon>Actinopterygii</taxon>
        <taxon>Neopterygii</taxon>
        <taxon>Teleostei</taxon>
        <taxon>Neoteleostei</taxon>
        <taxon>Acanthomorphata</taxon>
        <taxon>Ovalentaria</taxon>
        <taxon>Atherinomorphae</taxon>
        <taxon>Beloniformes</taxon>
        <taxon>Adrianichthyidae</taxon>
        <taxon>Oryziinae</taxon>
        <taxon>Oryzias</taxon>
    </lineage>
</organism>
<dbReference type="Bgee" id="ENSORLG00000029934">
    <property type="expression patterns" value="Expressed in bone element and 10 other cell types or tissues"/>
</dbReference>
<protein>
    <submittedName>
        <fullName evidence="5">Si:dkeyp-77c8.3</fullName>
    </submittedName>
</protein>
<dbReference type="Proteomes" id="UP000001038">
    <property type="component" value="Chromosome 22"/>
</dbReference>
<name>A0A3B3HQQ2_ORYLA</name>
<evidence type="ECO:0000256" key="1">
    <source>
        <dbReference type="ARBA" id="ARBA00004308"/>
    </source>
</evidence>
<evidence type="ECO:0000313" key="6">
    <source>
        <dbReference type="Proteomes" id="UP000001038"/>
    </source>
</evidence>
<dbReference type="PANTHER" id="PTHR14514">
    <property type="entry name" value="PKA ANCHORING PROTEIN"/>
    <property type="match status" value="1"/>
</dbReference>
<dbReference type="PANTHER" id="PTHR14514:SF4">
    <property type="entry name" value="NESPRIN-2"/>
    <property type="match status" value="1"/>
</dbReference>
<reference evidence="5 6" key="1">
    <citation type="journal article" date="2007" name="Nature">
        <title>The medaka draft genome and insights into vertebrate genome evolution.</title>
        <authorList>
            <person name="Kasahara M."/>
            <person name="Naruse K."/>
            <person name="Sasaki S."/>
            <person name="Nakatani Y."/>
            <person name="Qu W."/>
            <person name="Ahsan B."/>
            <person name="Yamada T."/>
            <person name="Nagayasu Y."/>
            <person name="Doi K."/>
            <person name="Kasai Y."/>
            <person name="Jindo T."/>
            <person name="Kobayashi D."/>
            <person name="Shimada A."/>
            <person name="Toyoda A."/>
            <person name="Kuroki Y."/>
            <person name="Fujiyama A."/>
            <person name="Sasaki T."/>
            <person name="Shimizu A."/>
            <person name="Asakawa S."/>
            <person name="Shimizu N."/>
            <person name="Hashimoto S."/>
            <person name="Yang J."/>
            <person name="Lee Y."/>
            <person name="Matsushima K."/>
            <person name="Sugano S."/>
            <person name="Sakaizumi M."/>
            <person name="Narita T."/>
            <person name="Ohishi K."/>
            <person name="Haga S."/>
            <person name="Ohta F."/>
            <person name="Nomoto H."/>
            <person name="Nogata K."/>
            <person name="Morishita T."/>
            <person name="Endo T."/>
            <person name="Shin-I T."/>
            <person name="Takeda H."/>
            <person name="Morishita S."/>
            <person name="Kohara Y."/>
        </authorList>
    </citation>
    <scope>NUCLEOTIDE SEQUENCE [LARGE SCALE GENOMIC DNA]</scope>
    <source>
        <strain evidence="5 6">Hd-rR</strain>
    </source>
</reference>
<keyword evidence="3" id="KW-0677">Repeat</keyword>
<dbReference type="AlphaFoldDB" id="A0A3B3HQQ2"/>
<comment type="subcellular location">
    <subcellularLocation>
        <location evidence="1">Endomembrane system</location>
    </subcellularLocation>
</comment>
<dbReference type="STRING" id="8090.ENSORLP00000033632"/>
<sequence>EPEEPLNVLWSSAAQDAAAVIQNKEVQLQLVMDYCRQIQAAKTTVERLTAELDAAKSPQASSRKEVEHLCFLQRSMEENRAVLGELLMTSTKLCLHLNTSDREAVLTEQKSLQEKWTSLERTMEHAL</sequence>
<evidence type="ECO:0000256" key="4">
    <source>
        <dbReference type="ARBA" id="ARBA00023136"/>
    </source>
</evidence>
<evidence type="ECO:0000313" key="5">
    <source>
        <dbReference type="Ensembl" id="ENSORLP00000033632.1"/>
    </source>
</evidence>
<dbReference type="Ensembl" id="ENSORLT00000027224.1">
    <property type="protein sequence ID" value="ENSORLP00000033632.1"/>
    <property type="gene ID" value="ENSORLG00000029934.1"/>
</dbReference>
<reference evidence="5" key="3">
    <citation type="submission" date="2025-09" db="UniProtKB">
        <authorList>
            <consortium name="Ensembl"/>
        </authorList>
    </citation>
    <scope>IDENTIFICATION</scope>
    <source>
        <strain evidence="5">Hd-rR</strain>
    </source>
</reference>
<evidence type="ECO:0000256" key="3">
    <source>
        <dbReference type="ARBA" id="ARBA00022737"/>
    </source>
</evidence>
<reference evidence="5" key="2">
    <citation type="submission" date="2025-08" db="UniProtKB">
        <authorList>
            <consortium name="Ensembl"/>
        </authorList>
    </citation>
    <scope>IDENTIFICATION</scope>
    <source>
        <strain evidence="5">Hd-rR</strain>
    </source>
</reference>
<dbReference type="GeneTree" id="ENSGT00940000176966"/>